<gene>
    <name evidence="2" type="ORF">JAAARDRAFT_710831</name>
</gene>
<evidence type="ECO:0000313" key="3">
    <source>
        <dbReference type="Proteomes" id="UP000027265"/>
    </source>
</evidence>
<keyword evidence="3" id="KW-1185">Reference proteome</keyword>
<accession>A0A067P6T2</accession>
<dbReference type="HOGENOM" id="CLU_052397_0_1_1"/>
<organism evidence="2 3">
    <name type="scientific">Jaapia argillacea MUCL 33604</name>
    <dbReference type="NCBI Taxonomy" id="933084"/>
    <lineage>
        <taxon>Eukaryota</taxon>
        <taxon>Fungi</taxon>
        <taxon>Dikarya</taxon>
        <taxon>Basidiomycota</taxon>
        <taxon>Agaricomycotina</taxon>
        <taxon>Agaricomycetes</taxon>
        <taxon>Agaricomycetidae</taxon>
        <taxon>Jaapiales</taxon>
        <taxon>Jaapiaceae</taxon>
        <taxon>Jaapia</taxon>
    </lineage>
</organism>
<dbReference type="Pfam" id="PF00651">
    <property type="entry name" value="BTB"/>
    <property type="match status" value="1"/>
</dbReference>
<dbReference type="SUPFAM" id="SSF54695">
    <property type="entry name" value="POZ domain"/>
    <property type="match status" value="1"/>
</dbReference>
<evidence type="ECO:0000313" key="2">
    <source>
        <dbReference type="EMBL" id="KDQ50454.1"/>
    </source>
</evidence>
<sequence>MPDPVVLSSSSEHAAKPFDDPDADVIIRSSDDVDFRLYKLLLSLSSPVFRAMFDLPQPTLGDWKDGLPVVRLSEDSKTLFNLLLPIFPWGIPQFDTVQEWHLVLEAGEKYQMDGPRVAAGKALTGSKFIETQSLGVYALAIRFNLEELARIAAASTLLHNIPGLYSDELDGIRATALHRLIVYHQECGRKAADLIVCPKGVPVGSIWNGEWFRCSKCEESHLIASVTNTAFCSPSRARRWWTEFLSDVEAKLKERPCPETLRDSIPTASSMEGFGCAACRVRALADTAKLMEGLMPQVSRAIDSVGLHAFTSELPSDVSFQVELKYKP</sequence>
<dbReference type="Gene3D" id="3.30.710.10">
    <property type="entry name" value="Potassium Channel Kv1.1, Chain A"/>
    <property type="match status" value="1"/>
</dbReference>
<protein>
    <recommendedName>
        <fullName evidence="1">BTB domain-containing protein</fullName>
    </recommendedName>
</protein>
<name>A0A067P6T2_9AGAM</name>
<feature type="domain" description="BTB" evidence="1">
    <location>
        <begin position="23"/>
        <end position="53"/>
    </location>
</feature>
<reference evidence="3" key="1">
    <citation type="journal article" date="2014" name="Proc. Natl. Acad. Sci. U.S.A.">
        <title>Extensive sampling of basidiomycete genomes demonstrates inadequacy of the white-rot/brown-rot paradigm for wood decay fungi.</title>
        <authorList>
            <person name="Riley R."/>
            <person name="Salamov A.A."/>
            <person name="Brown D.W."/>
            <person name="Nagy L.G."/>
            <person name="Floudas D."/>
            <person name="Held B.W."/>
            <person name="Levasseur A."/>
            <person name="Lombard V."/>
            <person name="Morin E."/>
            <person name="Otillar R."/>
            <person name="Lindquist E.A."/>
            <person name="Sun H."/>
            <person name="LaButti K.M."/>
            <person name="Schmutz J."/>
            <person name="Jabbour D."/>
            <person name="Luo H."/>
            <person name="Baker S.E."/>
            <person name="Pisabarro A.G."/>
            <person name="Walton J.D."/>
            <person name="Blanchette R.A."/>
            <person name="Henrissat B."/>
            <person name="Martin F."/>
            <person name="Cullen D."/>
            <person name="Hibbett D.S."/>
            <person name="Grigoriev I.V."/>
        </authorList>
    </citation>
    <scope>NUCLEOTIDE SEQUENCE [LARGE SCALE GENOMIC DNA]</scope>
    <source>
        <strain evidence="3">MUCL 33604</strain>
    </source>
</reference>
<proteinExistence type="predicted"/>
<evidence type="ECO:0000259" key="1">
    <source>
        <dbReference type="PROSITE" id="PS50097"/>
    </source>
</evidence>
<dbReference type="InParanoid" id="A0A067P6T2"/>
<dbReference type="PROSITE" id="PS50097">
    <property type="entry name" value="BTB"/>
    <property type="match status" value="1"/>
</dbReference>
<dbReference type="InterPro" id="IPR000210">
    <property type="entry name" value="BTB/POZ_dom"/>
</dbReference>
<dbReference type="AlphaFoldDB" id="A0A067P6T2"/>
<dbReference type="Proteomes" id="UP000027265">
    <property type="component" value="Unassembled WGS sequence"/>
</dbReference>
<dbReference type="InterPro" id="IPR011333">
    <property type="entry name" value="SKP1/BTB/POZ_sf"/>
</dbReference>
<dbReference type="EMBL" id="KL197760">
    <property type="protein sequence ID" value="KDQ50454.1"/>
    <property type="molecule type" value="Genomic_DNA"/>
</dbReference>
<dbReference type="OrthoDB" id="3357985at2759"/>
<dbReference type="STRING" id="933084.A0A067P6T2"/>